<dbReference type="Proteomes" id="UP000664521">
    <property type="component" value="Unassembled WGS sequence"/>
</dbReference>
<evidence type="ECO:0000313" key="3">
    <source>
        <dbReference type="Proteomes" id="UP000664521"/>
    </source>
</evidence>
<organism evidence="2 3">
    <name type="scientific">Heterodermia speciosa</name>
    <dbReference type="NCBI Taxonomy" id="116794"/>
    <lineage>
        <taxon>Eukaryota</taxon>
        <taxon>Fungi</taxon>
        <taxon>Dikarya</taxon>
        <taxon>Ascomycota</taxon>
        <taxon>Pezizomycotina</taxon>
        <taxon>Lecanoromycetes</taxon>
        <taxon>OSLEUM clade</taxon>
        <taxon>Lecanoromycetidae</taxon>
        <taxon>Caliciales</taxon>
        <taxon>Physciaceae</taxon>
        <taxon>Heterodermia</taxon>
    </lineage>
</organism>
<evidence type="ECO:0000256" key="1">
    <source>
        <dbReference type="SAM" id="MobiDB-lite"/>
    </source>
</evidence>
<reference evidence="2" key="1">
    <citation type="submission" date="2021-03" db="EMBL/GenBank/DDBJ databases">
        <authorList>
            <person name="Tagirdzhanova G."/>
        </authorList>
    </citation>
    <scope>NUCLEOTIDE SEQUENCE</scope>
</reference>
<dbReference type="AlphaFoldDB" id="A0A8H3IDP4"/>
<comment type="caution">
    <text evidence="2">The sequence shown here is derived from an EMBL/GenBank/DDBJ whole genome shotgun (WGS) entry which is preliminary data.</text>
</comment>
<accession>A0A8H3IDP4</accession>
<feature type="region of interest" description="Disordered" evidence="1">
    <location>
        <begin position="65"/>
        <end position="89"/>
    </location>
</feature>
<sequence>MAKENAEASTDAATGLKSSWAQRIDGMLSASSVATPQGVHQTLFDINGTAIPMLGQLNSDAYHTGGVPGFPGGNEEYEAMEEEMTHRKRQESDFMLAQVYRELARASQDMATWSQATAVALEEKLAAERRESMATEKLLDAQRRYEQATVQITQAYEHRSKR</sequence>
<dbReference type="EMBL" id="CAJPDS010000014">
    <property type="protein sequence ID" value="CAF9914678.1"/>
    <property type="molecule type" value="Genomic_DNA"/>
</dbReference>
<evidence type="ECO:0000313" key="2">
    <source>
        <dbReference type="EMBL" id="CAF9914678.1"/>
    </source>
</evidence>
<name>A0A8H3IDP4_9LECA</name>
<keyword evidence="3" id="KW-1185">Reference proteome</keyword>
<protein>
    <submittedName>
        <fullName evidence="2">Uncharacterized protein</fullName>
    </submittedName>
</protein>
<proteinExistence type="predicted"/>
<gene>
    <name evidence="2" type="ORF">HETSPECPRED_002047</name>
</gene>